<evidence type="ECO:0000313" key="1">
    <source>
        <dbReference type="EMBL" id="MCL2894509.1"/>
    </source>
</evidence>
<evidence type="ECO:0000313" key="2">
    <source>
        <dbReference type="Proteomes" id="UP001203069"/>
    </source>
</evidence>
<comment type="caution">
    <text evidence="1">The sequence shown here is derived from an EMBL/GenBank/DDBJ whole genome shotgun (WGS) entry which is preliminary data.</text>
</comment>
<organism evidence="1 2">
    <name type="scientific">Brenneria tiliae</name>
    <dbReference type="NCBI Taxonomy" id="2914984"/>
    <lineage>
        <taxon>Bacteria</taxon>
        <taxon>Pseudomonadati</taxon>
        <taxon>Pseudomonadota</taxon>
        <taxon>Gammaproteobacteria</taxon>
        <taxon>Enterobacterales</taxon>
        <taxon>Pectobacteriaceae</taxon>
        <taxon>Brenneria</taxon>
    </lineage>
</organism>
<keyword evidence="2" id="KW-1185">Reference proteome</keyword>
<reference evidence="1 2" key="1">
    <citation type="submission" date="2022-02" db="EMBL/GenBank/DDBJ databases">
        <title>Description of Brenneria tiliae sp. nov. isolated from symptomatic Tilia x moltkei and Tilia x europaea trees in the UK.</title>
        <authorList>
            <person name="Kile H."/>
        </authorList>
    </citation>
    <scope>NUCLEOTIDE SEQUENCE [LARGE SCALE GENOMIC DNA]</scope>
    <source>
        <strain evidence="1 2">MC1SB4.1</strain>
    </source>
</reference>
<gene>
    <name evidence="1" type="ORF">MFP26_17680</name>
</gene>
<proteinExistence type="predicted"/>
<name>A0ABT0MXD7_9GAMM</name>
<accession>A0ABT0MXD7</accession>
<dbReference type="EMBL" id="JAKPBZ010000114">
    <property type="protein sequence ID" value="MCL2894509.1"/>
    <property type="molecule type" value="Genomic_DNA"/>
</dbReference>
<dbReference type="RefSeq" id="WP_249245653.1">
    <property type="nucleotide sequence ID" value="NZ_JAKPBZ010000114.1"/>
</dbReference>
<protein>
    <submittedName>
        <fullName evidence="1">Uncharacterized protein</fullName>
    </submittedName>
</protein>
<sequence length="131" mass="15552">MINPKISELIDKYVPDIYKKLLNENGDNKIAAFECDRENELRLMKVHHENSKRSGLNVIGIDDLIMSLHKLQEDTVFLINIRNRKYFLKLYLDKKLNHFLGYILIELRKKTEEEIRWGRDVLGIKTLPPDM</sequence>
<dbReference type="Proteomes" id="UP001203069">
    <property type="component" value="Unassembled WGS sequence"/>
</dbReference>